<feature type="transmembrane region" description="Helical" evidence="6">
    <location>
        <begin position="88"/>
        <end position="111"/>
    </location>
</feature>
<evidence type="ECO:0000256" key="1">
    <source>
        <dbReference type="ARBA" id="ARBA00004651"/>
    </source>
</evidence>
<feature type="transmembrane region" description="Helical" evidence="6">
    <location>
        <begin position="507"/>
        <end position="528"/>
    </location>
</feature>
<dbReference type="EMBL" id="CP000492">
    <property type="protein sequence ID" value="ABL65836.1"/>
    <property type="molecule type" value="Genomic_DNA"/>
</dbReference>
<keyword evidence="3 6" id="KW-0812">Transmembrane</keyword>
<keyword evidence="4 6" id="KW-1133">Transmembrane helix</keyword>
<evidence type="ECO:0000256" key="4">
    <source>
        <dbReference type="ARBA" id="ARBA00022989"/>
    </source>
</evidence>
<dbReference type="AlphaFoldDB" id="A1BHF9"/>
<dbReference type="OrthoDB" id="5751261at2"/>
<feature type="transmembrane region" description="Helical" evidence="6">
    <location>
        <begin position="313"/>
        <end position="335"/>
    </location>
</feature>
<dbReference type="RefSeq" id="WP_011745643.1">
    <property type="nucleotide sequence ID" value="NC_008639.1"/>
</dbReference>
<proteinExistence type="predicted"/>
<comment type="subcellular location">
    <subcellularLocation>
        <location evidence="1">Cell membrane</location>
        <topology evidence="1">Multi-pass membrane protein</topology>
    </subcellularLocation>
</comment>
<gene>
    <name evidence="7" type="ordered locus">Cpha266_1820</name>
</gene>
<evidence type="ECO:0000256" key="5">
    <source>
        <dbReference type="ARBA" id="ARBA00023136"/>
    </source>
</evidence>
<feature type="transmembrane region" description="Helical" evidence="6">
    <location>
        <begin position="163"/>
        <end position="182"/>
    </location>
</feature>
<dbReference type="eggNOG" id="COG2244">
    <property type="taxonomic scope" value="Bacteria"/>
</dbReference>
<dbReference type="Proteomes" id="UP000008701">
    <property type="component" value="Chromosome"/>
</dbReference>
<dbReference type="InterPro" id="IPR050833">
    <property type="entry name" value="Poly_Biosynth_Transport"/>
</dbReference>
<keyword evidence="2" id="KW-1003">Cell membrane</keyword>
<feature type="transmembrane region" description="Helical" evidence="6">
    <location>
        <begin position="131"/>
        <end position="151"/>
    </location>
</feature>
<feature type="transmembrane region" description="Helical" evidence="6">
    <location>
        <begin position="12"/>
        <end position="39"/>
    </location>
</feature>
<dbReference type="HOGENOM" id="CLU_492321_0_0_10"/>
<protein>
    <submittedName>
        <fullName evidence="7">Polysaccharide biosynthesis protein</fullName>
    </submittedName>
</protein>
<evidence type="ECO:0000256" key="6">
    <source>
        <dbReference type="SAM" id="Phobius"/>
    </source>
</evidence>
<feature type="transmembrane region" description="Helical" evidence="6">
    <location>
        <begin position="453"/>
        <end position="471"/>
    </location>
</feature>
<evidence type="ECO:0000256" key="3">
    <source>
        <dbReference type="ARBA" id="ARBA00022692"/>
    </source>
</evidence>
<organism evidence="7 8">
    <name type="scientific">Chlorobium phaeobacteroides (strain DSM 266 / SMG 266 / 2430)</name>
    <dbReference type="NCBI Taxonomy" id="290317"/>
    <lineage>
        <taxon>Bacteria</taxon>
        <taxon>Pseudomonadati</taxon>
        <taxon>Chlorobiota</taxon>
        <taxon>Chlorobiia</taxon>
        <taxon>Chlorobiales</taxon>
        <taxon>Chlorobiaceae</taxon>
        <taxon>Chlorobium/Pelodictyon group</taxon>
        <taxon>Chlorobium</taxon>
    </lineage>
</organism>
<evidence type="ECO:0000256" key="2">
    <source>
        <dbReference type="ARBA" id="ARBA00022475"/>
    </source>
</evidence>
<dbReference type="KEGG" id="cph:Cpha266_1820"/>
<dbReference type="STRING" id="290317.Cpha266_1820"/>
<reference evidence="7 8" key="1">
    <citation type="submission" date="2006-12" db="EMBL/GenBank/DDBJ databases">
        <title>Complete sequence of Chlorobium phaeobacteroides DSM 266.</title>
        <authorList>
            <consortium name="US DOE Joint Genome Institute"/>
            <person name="Copeland A."/>
            <person name="Lucas S."/>
            <person name="Lapidus A."/>
            <person name="Barry K."/>
            <person name="Detter J.C."/>
            <person name="Glavina del Rio T."/>
            <person name="Hammon N."/>
            <person name="Israni S."/>
            <person name="Pitluck S."/>
            <person name="Goltsman E."/>
            <person name="Schmutz J."/>
            <person name="Larimer F."/>
            <person name="Land M."/>
            <person name="Hauser L."/>
            <person name="Mikhailova N."/>
            <person name="Li T."/>
            <person name="Overmann J."/>
            <person name="Bryant D.A."/>
            <person name="Richardson P."/>
        </authorList>
    </citation>
    <scope>NUCLEOTIDE SEQUENCE [LARGE SCALE GENOMIC DNA]</scope>
    <source>
        <strain evidence="7 8">DSM 266</strain>
    </source>
</reference>
<dbReference type="GO" id="GO:0005886">
    <property type="term" value="C:plasma membrane"/>
    <property type="evidence" value="ECO:0007669"/>
    <property type="project" value="UniProtKB-SubCell"/>
</dbReference>
<feature type="transmembrane region" description="Helical" evidence="6">
    <location>
        <begin position="341"/>
        <end position="361"/>
    </location>
</feature>
<feature type="transmembrane region" description="Helical" evidence="6">
    <location>
        <begin position="477"/>
        <end position="495"/>
    </location>
</feature>
<name>A1BHF9_CHLPD</name>
<sequence length="586" mass="64669">MNQKENALKKLAGNAVSGMVATIIYMVSRLLLTPFILQYLSLEEFGLWSLCFIILSYAGMGGFGVNSTYIRYSARYLAEGKEKEISKLLSTGVAYMFSFCLFFCLVLYLIMPFLLERFHIAPAQQDLASTIFLGTAAVFSLELTLGGFRFVINGMHEFLKEKIVSTVAGLIEIGAILLFLYFGAGVKGLLYAFALRLVLETIGCWAIARSLLPSLSVSWRLISRENFRLFLGFGGKVQVLGILGIFLTALDRLFITAIAGLAAGGMFEIGRKLPSTAGGISSSAFGPFLSTASHIEGRWAGEKPDAFPDRLKTYGLIVATTVTLSLVPLFFLLPVQKRLQGASPLIAVFAGVLTVVLFYLLNRRMKNENFLDNIELKQLYLNGIRFTNMINSTLFLFLVAMAHPLMNAWVGKEYARAADVMIFLSTAYSIQLCTGPITMIFRGIDRNGRELEYMLVQVILMVIWIPAGTIASGLIGSAAAIACSSIVSTCFLFWRSNNTFQIRFRKFVSVTVIPALVPLLPAVAVFAVSEIYPAEGRLVAVLQVLVCGVVYVLLSVMMFWKFILNGEEKSKALEMIPFNRKRNPPC</sequence>
<evidence type="ECO:0000313" key="8">
    <source>
        <dbReference type="Proteomes" id="UP000008701"/>
    </source>
</evidence>
<keyword evidence="5 6" id="KW-0472">Membrane</keyword>
<feature type="transmembrane region" description="Helical" evidence="6">
    <location>
        <begin position="540"/>
        <end position="563"/>
    </location>
</feature>
<feature type="transmembrane region" description="Helical" evidence="6">
    <location>
        <begin position="422"/>
        <end position="441"/>
    </location>
</feature>
<evidence type="ECO:0000313" key="7">
    <source>
        <dbReference type="EMBL" id="ABL65836.1"/>
    </source>
</evidence>
<keyword evidence="8" id="KW-1185">Reference proteome</keyword>
<feature type="transmembrane region" description="Helical" evidence="6">
    <location>
        <begin position="45"/>
        <end position="67"/>
    </location>
</feature>
<dbReference type="PANTHER" id="PTHR30250:SF26">
    <property type="entry name" value="PSMA PROTEIN"/>
    <property type="match status" value="1"/>
</dbReference>
<feature type="transmembrane region" description="Helical" evidence="6">
    <location>
        <begin position="382"/>
        <end position="402"/>
    </location>
</feature>
<dbReference type="PANTHER" id="PTHR30250">
    <property type="entry name" value="PST FAMILY PREDICTED COLANIC ACID TRANSPORTER"/>
    <property type="match status" value="1"/>
</dbReference>
<accession>A1BHF9</accession>